<dbReference type="PRINTS" id="PR00502">
    <property type="entry name" value="NUDIXFAMILY"/>
</dbReference>
<evidence type="ECO:0000313" key="6">
    <source>
        <dbReference type="Proteomes" id="UP000027920"/>
    </source>
</evidence>
<proteinExistence type="inferred from homology"/>
<keyword evidence="1 2" id="KW-0378">Hydrolase</keyword>
<evidence type="ECO:0000256" key="2">
    <source>
        <dbReference type="RuleBase" id="RU003476"/>
    </source>
</evidence>
<dbReference type="VEuPathDB" id="FungiDB:A1O9_07889"/>
<keyword evidence="6" id="KW-1185">Reference proteome</keyword>
<dbReference type="EMBL" id="AMGV01000006">
    <property type="protein sequence ID" value="KEF56308.1"/>
    <property type="molecule type" value="Genomic_DNA"/>
</dbReference>
<dbReference type="PROSITE" id="PS00893">
    <property type="entry name" value="NUDIX_BOX"/>
    <property type="match status" value="1"/>
</dbReference>
<dbReference type="Proteomes" id="UP000027920">
    <property type="component" value="Unassembled WGS sequence"/>
</dbReference>
<feature type="domain" description="Nudix hydrolase" evidence="4">
    <location>
        <begin position="11"/>
        <end position="184"/>
    </location>
</feature>
<dbReference type="FunFam" id="3.90.79.10:FF:000060">
    <property type="entry name" value="Nudix hydrolase 1"/>
    <property type="match status" value="1"/>
</dbReference>
<organism evidence="5 6">
    <name type="scientific">Exophiala aquamarina CBS 119918</name>
    <dbReference type="NCBI Taxonomy" id="1182545"/>
    <lineage>
        <taxon>Eukaryota</taxon>
        <taxon>Fungi</taxon>
        <taxon>Dikarya</taxon>
        <taxon>Ascomycota</taxon>
        <taxon>Pezizomycotina</taxon>
        <taxon>Eurotiomycetes</taxon>
        <taxon>Chaetothyriomycetidae</taxon>
        <taxon>Chaetothyriales</taxon>
        <taxon>Herpotrichiellaceae</taxon>
        <taxon>Exophiala</taxon>
    </lineage>
</organism>
<comment type="similarity">
    <text evidence="2">Belongs to the Nudix hydrolase family.</text>
</comment>
<dbReference type="OrthoDB" id="447842at2759"/>
<dbReference type="InterPro" id="IPR015797">
    <property type="entry name" value="NUDIX_hydrolase-like_dom_sf"/>
</dbReference>
<dbReference type="GO" id="GO:0005829">
    <property type="term" value="C:cytosol"/>
    <property type="evidence" value="ECO:0007669"/>
    <property type="project" value="TreeGrafter"/>
</dbReference>
<dbReference type="InterPro" id="IPR020476">
    <property type="entry name" value="Nudix_hydrolase"/>
</dbReference>
<reference evidence="5 6" key="1">
    <citation type="submission" date="2013-03" db="EMBL/GenBank/DDBJ databases">
        <title>The Genome Sequence of Exophiala aquamarina CBS 119918.</title>
        <authorList>
            <consortium name="The Broad Institute Genomics Platform"/>
            <person name="Cuomo C."/>
            <person name="de Hoog S."/>
            <person name="Gorbushina A."/>
            <person name="Walker B."/>
            <person name="Young S.K."/>
            <person name="Zeng Q."/>
            <person name="Gargeya S."/>
            <person name="Fitzgerald M."/>
            <person name="Haas B."/>
            <person name="Abouelleil A."/>
            <person name="Allen A.W."/>
            <person name="Alvarado L."/>
            <person name="Arachchi H.M."/>
            <person name="Berlin A.M."/>
            <person name="Chapman S.B."/>
            <person name="Gainer-Dewar J."/>
            <person name="Goldberg J."/>
            <person name="Griggs A."/>
            <person name="Gujja S."/>
            <person name="Hansen M."/>
            <person name="Howarth C."/>
            <person name="Imamovic A."/>
            <person name="Ireland A."/>
            <person name="Larimer J."/>
            <person name="McCowan C."/>
            <person name="Murphy C."/>
            <person name="Pearson M."/>
            <person name="Poon T.W."/>
            <person name="Priest M."/>
            <person name="Roberts A."/>
            <person name="Saif S."/>
            <person name="Shea T."/>
            <person name="Sisk P."/>
            <person name="Sykes S."/>
            <person name="Wortman J."/>
            <person name="Nusbaum C."/>
            <person name="Birren B."/>
        </authorList>
    </citation>
    <scope>NUCLEOTIDE SEQUENCE [LARGE SCALE GENOMIC DNA]</scope>
    <source>
        <strain evidence="5 6">CBS 119918</strain>
    </source>
</reference>
<dbReference type="Gene3D" id="3.90.79.10">
    <property type="entry name" value="Nucleoside Triphosphate Pyrophosphohydrolase"/>
    <property type="match status" value="1"/>
</dbReference>
<dbReference type="InterPro" id="IPR020084">
    <property type="entry name" value="NUDIX_hydrolase_CS"/>
</dbReference>
<name>A0A072PAM9_9EURO</name>
<accession>A0A072PAM9</accession>
<evidence type="ECO:0000256" key="3">
    <source>
        <dbReference type="SAM" id="MobiDB-lite"/>
    </source>
</evidence>
<dbReference type="GO" id="GO:0035539">
    <property type="term" value="F:8-oxo-7,8-dihydrodeoxyguanosine triphosphate pyrophosphatase activity"/>
    <property type="evidence" value="ECO:0007669"/>
    <property type="project" value="TreeGrafter"/>
</dbReference>
<gene>
    <name evidence="5" type="ORF">A1O9_07889</name>
</gene>
<dbReference type="PANTHER" id="PTHR16099:SF5">
    <property type="entry name" value="NUCLEOTIDE TRIPHOSPHATE DIPHOSPHATASE NUDT15"/>
    <property type="match status" value="1"/>
</dbReference>
<dbReference type="HOGENOM" id="CLU_037162_9_0_1"/>
<dbReference type="InterPro" id="IPR000086">
    <property type="entry name" value="NUDIX_hydrolase_dom"/>
</dbReference>
<dbReference type="PANTHER" id="PTHR16099">
    <property type="entry name" value="8-OXO-DGTP DIPHOSPHATES NUDT15"/>
    <property type="match status" value="1"/>
</dbReference>
<dbReference type="RefSeq" id="XP_013258898.1">
    <property type="nucleotide sequence ID" value="XM_013403444.1"/>
</dbReference>
<evidence type="ECO:0000313" key="5">
    <source>
        <dbReference type="EMBL" id="KEF56308.1"/>
    </source>
</evidence>
<dbReference type="SUPFAM" id="SSF55811">
    <property type="entry name" value="Nudix"/>
    <property type="match status" value="1"/>
</dbReference>
<comment type="caution">
    <text evidence="5">The sequence shown here is derived from an EMBL/GenBank/DDBJ whole genome shotgun (WGS) entry which is preliminary data.</text>
</comment>
<dbReference type="PROSITE" id="PS51462">
    <property type="entry name" value="NUDIX"/>
    <property type="match status" value="1"/>
</dbReference>
<dbReference type="GeneID" id="25282802"/>
<dbReference type="AlphaFoldDB" id="A0A072PAM9"/>
<evidence type="ECO:0000256" key="1">
    <source>
        <dbReference type="ARBA" id="ARBA00022801"/>
    </source>
</evidence>
<dbReference type="STRING" id="1182545.A0A072PAM9"/>
<evidence type="ECO:0000259" key="4">
    <source>
        <dbReference type="PROSITE" id="PS51462"/>
    </source>
</evidence>
<dbReference type="GO" id="GO:0006203">
    <property type="term" value="P:dGTP catabolic process"/>
    <property type="evidence" value="ECO:0007669"/>
    <property type="project" value="TreeGrafter"/>
</dbReference>
<dbReference type="Pfam" id="PF00293">
    <property type="entry name" value="NUDIX"/>
    <property type="match status" value="1"/>
</dbReference>
<dbReference type="CDD" id="cd04678">
    <property type="entry name" value="NUDIX_MTH2_Nudt15"/>
    <property type="match status" value="1"/>
</dbReference>
<feature type="region of interest" description="Disordered" evidence="3">
    <location>
        <begin position="195"/>
        <end position="227"/>
    </location>
</feature>
<protein>
    <recommendedName>
        <fullName evidence="4">Nudix hydrolase domain-containing protein</fullName>
    </recommendedName>
</protein>
<sequence length="268" mass="28996">MSNTPPPASIVPRIGVAVFIIHPVPAATTGSTPSTPLQRLQCKFLLGRRLGSHGANTWALPGGHLEHGESFEECAMRETREETGLEIERVEFLTATNDLMPSSKGDGALLHYATVFMVARVKGSYEAISDTERHGDGGAIDIGMPDVKVMEPNKCAGWEWVSWTDLIRWSAWRLSPDSAAEMFKSRGPAAAAAAAPAAATTTTQETDLQNDCAREDEGDDGEGKHGRRQLFTPMLNLITQRPGVVPHIVDHYAPSSGGQKVEAVRWEV</sequence>